<accession>A0A853I980</accession>
<evidence type="ECO:0000259" key="2">
    <source>
        <dbReference type="SMART" id="SM00062"/>
    </source>
</evidence>
<dbReference type="RefSeq" id="WP_180568454.1">
    <property type="nucleotide sequence ID" value="NZ_JACCKB010000013.1"/>
</dbReference>
<comment type="caution">
    <text evidence="3">The sequence shown here is derived from an EMBL/GenBank/DDBJ whole genome shotgun (WGS) entry which is preliminary data.</text>
</comment>
<dbReference type="PANTHER" id="PTHR38834">
    <property type="entry name" value="PERIPLASMIC SUBSTRATE BINDING PROTEIN FAMILY 3"/>
    <property type="match status" value="1"/>
</dbReference>
<evidence type="ECO:0000313" key="4">
    <source>
        <dbReference type="Proteomes" id="UP000569732"/>
    </source>
</evidence>
<keyword evidence="4" id="KW-1185">Reference proteome</keyword>
<keyword evidence="1" id="KW-0732">Signal</keyword>
<reference evidence="3 4" key="1">
    <citation type="submission" date="2020-07" db="EMBL/GenBank/DDBJ databases">
        <title>Endozoicomonas sp. nov., isolated from sediment.</title>
        <authorList>
            <person name="Gu T."/>
        </authorList>
    </citation>
    <scope>NUCLEOTIDE SEQUENCE [LARGE SCALE GENOMIC DNA]</scope>
    <source>
        <strain evidence="3 4">SM1973</strain>
    </source>
</reference>
<dbReference type="Gene3D" id="3.40.190.10">
    <property type="entry name" value="Periplasmic binding protein-like II"/>
    <property type="match status" value="2"/>
</dbReference>
<name>A0A853I980_9GAMM</name>
<feature type="domain" description="Solute-binding protein family 3/N-terminal" evidence="2">
    <location>
        <begin position="25"/>
        <end position="255"/>
    </location>
</feature>
<feature type="signal peptide" evidence="1">
    <location>
        <begin position="1"/>
        <end position="23"/>
    </location>
</feature>
<dbReference type="InterPro" id="IPR001638">
    <property type="entry name" value="Solute-binding_3/MltF_N"/>
</dbReference>
<protein>
    <submittedName>
        <fullName evidence="3">Transporter substrate-binding domain-containing protein</fullName>
    </submittedName>
</protein>
<dbReference type="SUPFAM" id="SSF53850">
    <property type="entry name" value="Periplasmic binding protein-like II"/>
    <property type="match status" value="1"/>
</dbReference>
<dbReference type="Proteomes" id="UP000569732">
    <property type="component" value="Unassembled WGS sequence"/>
</dbReference>
<dbReference type="EMBL" id="JACCKB010000013">
    <property type="protein sequence ID" value="NYZ66431.1"/>
    <property type="molecule type" value="Genomic_DNA"/>
</dbReference>
<organism evidence="3 4">
    <name type="scientific">Spartinivicinus marinus</name>
    <dbReference type="NCBI Taxonomy" id="2994442"/>
    <lineage>
        <taxon>Bacteria</taxon>
        <taxon>Pseudomonadati</taxon>
        <taxon>Pseudomonadota</taxon>
        <taxon>Gammaproteobacteria</taxon>
        <taxon>Oceanospirillales</taxon>
        <taxon>Zooshikellaceae</taxon>
        <taxon>Spartinivicinus</taxon>
    </lineage>
</organism>
<dbReference type="AlphaFoldDB" id="A0A853I980"/>
<dbReference type="PANTHER" id="PTHR38834:SF3">
    <property type="entry name" value="SOLUTE-BINDING PROTEIN FAMILY 3_N-TERMINAL DOMAIN-CONTAINING PROTEIN"/>
    <property type="match status" value="1"/>
</dbReference>
<dbReference type="Pfam" id="PF00497">
    <property type="entry name" value="SBP_bac_3"/>
    <property type="match status" value="1"/>
</dbReference>
<evidence type="ECO:0000313" key="3">
    <source>
        <dbReference type="EMBL" id="NYZ66431.1"/>
    </source>
</evidence>
<evidence type="ECO:0000256" key="1">
    <source>
        <dbReference type="SAM" id="SignalP"/>
    </source>
</evidence>
<dbReference type="SMART" id="SM00062">
    <property type="entry name" value="PBPb"/>
    <property type="match status" value="1"/>
</dbReference>
<gene>
    <name evidence="3" type="ORF">H0A36_10460</name>
</gene>
<feature type="chain" id="PRO_5032522985" evidence="1">
    <location>
        <begin position="24"/>
        <end position="259"/>
    </location>
</feature>
<sequence>MYKIASILSIITMAAVSVIPAQANTLIFNTQDFPPFNYEINNVVEGPAAEVIRSVCDMQGFNCKFNLLPWRRAQNEVKNGNANAMFVIGWNKARAEWLYYSPPLMQTEYGFFVRNNNNLNYLDTKDIAGYKIGVFGPSNTSNSLNKIKESMASKGIKPIDIKMVSDDVNIFKMLDDPNRNLKGVYSNKDVGLAIINQVKLKNIRYAGAQKKLKYFIGFSKQYTDKKLVDKFNEGLTKLHKSGKLQEILSKFHMEAASLE</sequence>
<proteinExistence type="predicted"/>